<dbReference type="PANTHER" id="PTHR46033">
    <property type="entry name" value="PROTEIN MAIN-LIKE 2"/>
    <property type="match status" value="1"/>
</dbReference>
<feature type="region of interest" description="Disordered" evidence="1">
    <location>
        <begin position="268"/>
        <end position="297"/>
    </location>
</feature>
<dbReference type="Pfam" id="PF10536">
    <property type="entry name" value="PMD"/>
    <property type="match status" value="2"/>
</dbReference>
<evidence type="ECO:0000256" key="1">
    <source>
        <dbReference type="SAM" id="MobiDB-lite"/>
    </source>
</evidence>
<name>A0A6B9V9Y9_ARAHY</name>
<accession>A0A6B9V9Y9</accession>
<gene>
    <name evidence="3" type="ORF">DS421_19g649610</name>
</gene>
<proteinExistence type="predicted"/>
<feature type="domain" description="Aminotransferase-like plant mobile" evidence="2">
    <location>
        <begin position="161"/>
        <end position="249"/>
    </location>
</feature>
<reference evidence="3 4" key="1">
    <citation type="submission" date="2020-01" db="EMBL/GenBank/DDBJ databases">
        <title>Genome sequence of Arachis hypogaea, cultivar Shitouqi.</title>
        <authorList>
            <person name="Zhuang W."/>
            <person name="Chen H."/>
            <person name="Varshney R."/>
            <person name="Wang D."/>
            <person name="Ming R."/>
        </authorList>
    </citation>
    <scope>NUCLEOTIDE SEQUENCE [LARGE SCALE GENOMIC DNA]</scope>
    <source>
        <tissue evidence="3">Young leaf</tissue>
    </source>
</reference>
<dbReference type="PANTHER" id="PTHR46033:SF8">
    <property type="entry name" value="PROTEIN MAINTENANCE OF MERISTEMS-LIKE"/>
    <property type="match status" value="1"/>
</dbReference>
<feature type="compositionally biased region" description="Pro residues" evidence="1">
    <location>
        <begin position="282"/>
        <end position="292"/>
    </location>
</feature>
<dbReference type="EMBL" id="CP031001">
    <property type="protein sequence ID" value="QHN77088.1"/>
    <property type="molecule type" value="Genomic_DNA"/>
</dbReference>
<evidence type="ECO:0000313" key="3">
    <source>
        <dbReference type="EMBL" id="QHN77088.1"/>
    </source>
</evidence>
<dbReference type="InterPro" id="IPR019557">
    <property type="entry name" value="AminoTfrase-like_pln_mobile"/>
</dbReference>
<dbReference type="InterPro" id="IPR044824">
    <property type="entry name" value="MAIN-like"/>
</dbReference>
<evidence type="ECO:0000313" key="4">
    <source>
        <dbReference type="Proteomes" id="UP000464620"/>
    </source>
</evidence>
<sequence>MLQCDHYLPPDPYNQIVEGPLREIGFYHVSQIGVVQCQSALVNILIERWRSVTHTFHFLVGECVVTLEDVALILGLPTNGLPVTGPTLRVHWKFLPLLRNFAGIIQFSWGSACLAHLYRALCRATRVDCGVTGIVRISLTDFVVLLTLGEHWMIYKKDSATVPLISFECIEWHASDKLRRQFGLTQDVPHQERNLGEAHGEVLTGPKNQDWSGTHSFWVKHWTNQYSHALVEHMVPSQHQLDIYLHWYRGTYGDHLHLSNIVPQENQECDPIHNQDNQQEQPAPPASPPQPPQTQAQHKLEQFTPYGNYYLNYCLPRTGFHSHDKFTIRHNRKICCNHVTNFIFQ</sequence>
<protein>
    <recommendedName>
        <fullName evidence="2">Aminotransferase-like plant mobile domain-containing protein</fullName>
    </recommendedName>
</protein>
<evidence type="ECO:0000259" key="2">
    <source>
        <dbReference type="Pfam" id="PF10536"/>
    </source>
</evidence>
<dbReference type="AlphaFoldDB" id="A0A6B9V9Y9"/>
<dbReference type="GO" id="GO:0010073">
    <property type="term" value="P:meristem maintenance"/>
    <property type="evidence" value="ECO:0007669"/>
    <property type="project" value="InterPro"/>
</dbReference>
<organism evidence="3 4">
    <name type="scientific">Arachis hypogaea</name>
    <name type="common">Peanut</name>
    <dbReference type="NCBI Taxonomy" id="3818"/>
    <lineage>
        <taxon>Eukaryota</taxon>
        <taxon>Viridiplantae</taxon>
        <taxon>Streptophyta</taxon>
        <taxon>Embryophyta</taxon>
        <taxon>Tracheophyta</taxon>
        <taxon>Spermatophyta</taxon>
        <taxon>Magnoliopsida</taxon>
        <taxon>eudicotyledons</taxon>
        <taxon>Gunneridae</taxon>
        <taxon>Pentapetalae</taxon>
        <taxon>rosids</taxon>
        <taxon>fabids</taxon>
        <taxon>Fabales</taxon>
        <taxon>Fabaceae</taxon>
        <taxon>Papilionoideae</taxon>
        <taxon>50 kb inversion clade</taxon>
        <taxon>dalbergioids sensu lato</taxon>
        <taxon>Dalbergieae</taxon>
        <taxon>Pterocarpus clade</taxon>
        <taxon>Arachis</taxon>
    </lineage>
</organism>
<dbReference type="Proteomes" id="UP000464620">
    <property type="component" value="Chromosome B09"/>
</dbReference>
<feature type="domain" description="Aminotransferase-like plant mobile" evidence="2">
    <location>
        <begin position="25"/>
        <end position="86"/>
    </location>
</feature>